<organism evidence="1 2">
    <name type="scientific">Candidatus Giovannonibacteria bacterium GW2011_GWA2_44_26</name>
    <dbReference type="NCBI Taxonomy" id="1618648"/>
    <lineage>
        <taxon>Bacteria</taxon>
        <taxon>Candidatus Giovannoniibacteriota</taxon>
    </lineage>
</organism>
<dbReference type="AlphaFoldDB" id="A0A0G1IUA9"/>
<dbReference type="EMBL" id="LCIT01000010">
    <property type="protein sequence ID" value="KKT62680.1"/>
    <property type="molecule type" value="Genomic_DNA"/>
</dbReference>
<sequence length="75" mass="8091">MQTPIGAFCIFDLVRIRTGVGSGEHLVSRGNDCRELIVPVTVIDGEDLLVFDIGAFAGVEKIAHSCILLQNISHI</sequence>
<protein>
    <submittedName>
        <fullName evidence="1">Uncharacterized protein</fullName>
    </submittedName>
</protein>
<name>A0A0G1IUA9_9BACT</name>
<dbReference type="Proteomes" id="UP000033945">
    <property type="component" value="Unassembled WGS sequence"/>
</dbReference>
<accession>A0A0G1IUA9</accession>
<evidence type="ECO:0000313" key="2">
    <source>
        <dbReference type="Proteomes" id="UP000033945"/>
    </source>
</evidence>
<reference evidence="1 2" key="1">
    <citation type="journal article" date="2015" name="Nature">
        <title>rRNA introns, odd ribosomes, and small enigmatic genomes across a large radiation of phyla.</title>
        <authorList>
            <person name="Brown C.T."/>
            <person name="Hug L.A."/>
            <person name="Thomas B.C."/>
            <person name="Sharon I."/>
            <person name="Castelle C.J."/>
            <person name="Singh A."/>
            <person name="Wilkins M.J."/>
            <person name="Williams K.H."/>
            <person name="Banfield J.F."/>
        </authorList>
    </citation>
    <scope>NUCLEOTIDE SEQUENCE [LARGE SCALE GENOMIC DNA]</scope>
</reference>
<comment type="caution">
    <text evidence="1">The sequence shown here is derived from an EMBL/GenBank/DDBJ whole genome shotgun (WGS) entry which is preliminary data.</text>
</comment>
<evidence type="ECO:0000313" key="1">
    <source>
        <dbReference type="EMBL" id="KKT62680.1"/>
    </source>
</evidence>
<gene>
    <name evidence="1" type="ORF">UW55_C0010G0029</name>
</gene>
<proteinExistence type="predicted"/>